<proteinExistence type="predicted"/>
<sequence>MTASFLDETLEIFGQQGSTGFATPFLFCYPLPDAVDLSPIIQTLEAGLRGLTKSFPWVAGKVVNEGKTDVDSGVFKIKQGNTDIPRVLFKDYRKTDDVPTMQTLQEANFPESILPESLFSPINVLPTNPDQDRSPVLVLQINRIQGGLLLNLIGNHQALDGTGQEQLAYLLNKACNGIPFSDEEIRIGNLTRSTIVTFLDDSWQPSPESQYLKAQRVITLPDHSPSSEQKPCTEPQWVNVMFSGAALSRLKAKANNEIASGFVSTDDALTALIWQSLSRARLARLPGSKESTMGRAINPRRYLGIPATYPGYISNMAYTTLTLDQLAKRTLGATATVLRAAVDPETSGLDRTTRELATLLHRAQDKDSVSAHDGFDLGSDVMLSSWANMRCYDFDFGMQLGTPVAFRRTLMGPVPSLIYLLPKRKDGEIVITMCALEEDLNRLKQDDNFTHYGQFLE</sequence>
<dbReference type="EMBL" id="JASBWU010000006">
    <property type="protein sequence ID" value="KAJ9120589.1"/>
    <property type="molecule type" value="Genomic_DNA"/>
</dbReference>
<dbReference type="Proteomes" id="UP001243375">
    <property type="component" value="Unassembled WGS sequence"/>
</dbReference>
<comment type="caution">
    <text evidence="1">The sequence shown here is derived from an EMBL/GenBank/DDBJ whole genome shotgun (WGS) entry which is preliminary data.</text>
</comment>
<keyword evidence="2" id="KW-1185">Reference proteome</keyword>
<reference evidence="1" key="1">
    <citation type="submission" date="2023-04" db="EMBL/GenBank/DDBJ databases">
        <title>Draft Genome sequencing of Naganishia species isolated from polar environments using Oxford Nanopore Technology.</title>
        <authorList>
            <person name="Leo P."/>
            <person name="Venkateswaran K."/>
        </authorList>
    </citation>
    <scope>NUCLEOTIDE SEQUENCE</scope>
    <source>
        <strain evidence="1">MNA-CCFEE 5425</strain>
    </source>
</reference>
<protein>
    <submittedName>
        <fullName evidence="1">Uncharacterized protein</fullName>
    </submittedName>
</protein>
<evidence type="ECO:0000313" key="2">
    <source>
        <dbReference type="Proteomes" id="UP001243375"/>
    </source>
</evidence>
<gene>
    <name evidence="1" type="ORF">QFC22_002518</name>
</gene>
<accession>A0ACC2XB11</accession>
<name>A0ACC2XB11_9TREE</name>
<organism evidence="1 2">
    <name type="scientific">Naganishia vaughanmartiniae</name>
    <dbReference type="NCBI Taxonomy" id="1424756"/>
    <lineage>
        <taxon>Eukaryota</taxon>
        <taxon>Fungi</taxon>
        <taxon>Dikarya</taxon>
        <taxon>Basidiomycota</taxon>
        <taxon>Agaricomycotina</taxon>
        <taxon>Tremellomycetes</taxon>
        <taxon>Filobasidiales</taxon>
        <taxon>Filobasidiaceae</taxon>
        <taxon>Naganishia</taxon>
    </lineage>
</organism>
<evidence type="ECO:0000313" key="1">
    <source>
        <dbReference type="EMBL" id="KAJ9120589.1"/>
    </source>
</evidence>